<dbReference type="SUPFAM" id="SSF53098">
    <property type="entry name" value="Ribonuclease H-like"/>
    <property type="match status" value="1"/>
</dbReference>
<dbReference type="InterPro" id="IPR001584">
    <property type="entry name" value="Integrase_cat-core"/>
</dbReference>
<name>A0A7Z8NRY5_9CELL</name>
<accession>A0A7Z8NRY5</accession>
<dbReference type="InterPro" id="IPR012337">
    <property type="entry name" value="RNaseH-like_sf"/>
</dbReference>
<dbReference type="OrthoDB" id="52928at2"/>
<dbReference type="Pfam" id="PF09299">
    <property type="entry name" value="Mu-transpos_C"/>
    <property type="match status" value="1"/>
</dbReference>
<proteinExistence type="predicted"/>
<dbReference type="RefSeq" id="WP_154727873.1">
    <property type="nucleotide sequence ID" value="NZ_SZYE01000003.1"/>
</dbReference>
<dbReference type="InterPro" id="IPR036397">
    <property type="entry name" value="RNaseH_sf"/>
</dbReference>
<comment type="caution">
    <text evidence="2">The sequence shown here is derived from an EMBL/GenBank/DDBJ whole genome shotgun (WGS) entry which is preliminary data.</text>
</comment>
<sequence length="688" mass="76727">MNVRFTVLLTVGARFRYDGKTWTVTEMGEGGPIYAKSTVGDRIVVDLQQLVTHPTFESLDLLGGSRPTTSLSLEKLVSSSALASADAKTAHVLEVLTGFRSGDAKHALPNEPRPEYAPALPQGQRIRAKAAEIGKSERTIEAWISAWRKSGPLGLVDGSLVKARVEIFSLWRETAAIVLAERVGQTRVGRHVVIPTITERLRAEKPDAPIPKRAKQYEILKELDRNNQYFTGTTKTQRGRAAVPEGVYGYKDARRPGQFLVLDTSPLDVFAMDSITGKWLRCQLTLAMDWCTRCIVGLSLTPYSVKAKDVASALYQVVMPRQRIQGKPWPYVGVPDVLVVDAAKTEFWGRALGPALYPEGIVVDHGKQYISRHVWGACLKFGIHVQPARKGRGSDKGILERYFRTIREGFLEYLTGYMGPDLSQRGRDVEAGAFYFMDELEQLLRDWIEEHYHHRPHQGLQSEHAPGVDLTPAQMYELRVGVTGPIRVPARPDLAVDFLPVEYRMIHHYGVQLAGLKYSGPILKGRRKRPGPIGGDVKARRKWPIAYDPDDIRTIFIQIEDGSWHALTWNKAHTLGGPFSLDQLRATKAIIDPLNRRRTPTPVEDILARLPLASATTVAERRVTVRASAMNRDKLTQDTRAFAIGGLDTSNLAAYENIAQIAARDVATFEIDDWDDLLASDDSTFREA</sequence>
<dbReference type="GO" id="GO:0015074">
    <property type="term" value="P:DNA integration"/>
    <property type="evidence" value="ECO:0007669"/>
    <property type="project" value="InterPro"/>
</dbReference>
<dbReference type="PROSITE" id="PS50994">
    <property type="entry name" value="INTEGRASE"/>
    <property type="match status" value="1"/>
</dbReference>
<dbReference type="Proteomes" id="UP000308121">
    <property type="component" value="Unassembled WGS sequence"/>
</dbReference>
<dbReference type="InterPro" id="IPR015378">
    <property type="entry name" value="Transposase-like_Mu_C"/>
</dbReference>
<evidence type="ECO:0000259" key="1">
    <source>
        <dbReference type="PROSITE" id="PS50994"/>
    </source>
</evidence>
<evidence type="ECO:0000313" key="2">
    <source>
        <dbReference type="EMBL" id="TKR27328.1"/>
    </source>
</evidence>
<dbReference type="GO" id="GO:0003676">
    <property type="term" value="F:nucleic acid binding"/>
    <property type="evidence" value="ECO:0007669"/>
    <property type="project" value="InterPro"/>
</dbReference>
<feature type="domain" description="Integrase catalytic" evidence="1">
    <location>
        <begin position="252"/>
        <end position="480"/>
    </location>
</feature>
<evidence type="ECO:0000313" key="3">
    <source>
        <dbReference type="Proteomes" id="UP000308121"/>
    </source>
</evidence>
<dbReference type="Gene3D" id="3.30.420.10">
    <property type="entry name" value="Ribonuclease H-like superfamily/Ribonuclease H"/>
    <property type="match status" value="1"/>
</dbReference>
<dbReference type="EMBL" id="SZYE01000003">
    <property type="protein sequence ID" value="TKR27328.1"/>
    <property type="molecule type" value="Genomic_DNA"/>
</dbReference>
<protein>
    <submittedName>
        <fullName evidence="2">DDE-type integrase/transposase/recombinase</fullName>
    </submittedName>
</protein>
<organism evidence="2 3">
    <name type="scientific">Cellulomonas hominis</name>
    <dbReference type="NCBI Taxonomy" id="156981"/>
    <lineage>
        <taxon>Bacteria</taxon>
        <taxon>Bacillati</taxon>
        <taxon>Actinomycetota</taxon>
        <taxon>Actinomycetes</taxon>
        <taxon>Micrococcales</taxon>
        <taxon>Cellulomonadaceae</taxon>
        <taxon>Cellulomonas</taxon>
    </lineage>
</organism>
<dbReference type="AlphaFoldDB" id="A0A7Z8NRY5"/>
<reference evidence="2 3" key="1">
    <citation type="submission" date="2019-05" db="EMBL/GenBank/DDBJ databases">
        <title>Genome sequence of Cellulomonas hominis strain CS1.</title>
        <authorList>
            <person name="Belmont J."/>
            <person name="Maclea K.S."/>
        </authorList>
    </citation>
    <scope>NUCLEOTIDE SEQUENCE [LARGE SCALE GENOMIC DNA]</scope>
    <source>
        <strain evidence="2 3">CS1</strain>
    </source>
</reference>
<gene>
    <name evidence="2" type="ORF">FA014_01110</name>
</gene>